<accession>A0A7D5D6Q9</accession>
<sequence length="174" mass="18688">MHIQRLAELDDALCAQLADILIDCVEGGASVSFMLPLSRDRALGFWQGLRASIAAGERALLVARDEHGQLLGTVQLILAQPENQPHRADIAKLLVHRRGRRMGVGRALMEAAEREAVEAGKGLLVLDTAGGDAERLYQRLGWQAVGQIPAYALWPAGGLCATTVFYKCVGGFSA</sequence>
<evidence type="ECO:0000256" key="1">
    <source>
        <dbReference type="ARBA" id="ARBA00022679"/>
    </source>
</evidence>
<dbReference type="Pfam" id="PF00583">
    <property type="entry name" value="Acetyltransf_1"/>
    <property type="match status" value="1"/>
</dbReference>
<proteinExistence type="predicted"/>
<dbReference type="InterPro" id="IPR016181">
    <property type="entry name" value="Acyl_CoA_acyltransferase"/>
</dbReference>
<dbReference type="InterPro" id="IPR000182">
    <property type="entry name" value="GNAT_dom"/>
</dbReference>
<feature type="domain" description="N-acetyltransferase" evidence="3">
    <location>
        <begin position="20"/>
        <end position="169"/>
    </location>
</feature>
<keyword evidence="5" id="KW-1185">Reference proteome</keyword>
<dbReference type="Proteomes" id="UP000509568">
    <property type="component" value="Chromosome"/>
</dbReference>
<name>A0A7D5D6Q9_9PSED</name>
<evidence type="ECO:0000256" key="2">
    <source>
        <dbReference type="ARBA" id="ARBA00023315"/>
    </source>
</evidence>
<reference evidence="4 5" key="1">
    <citation type="submission" date="2020-06" db="EMBL/GenBank/DDBJ databases">
        <title>Pseudomonas eucalypticola sp. nov., an endophyte of Eucalyptus dunnii leaves with biocontrol ability of eucalyptus leaf blight.</title>
        <authorList>
            <person name="Liu Y."/>
            <person name="Song Z."/>
            <person name="Zeng H."/>
            <person name="Lu M."/>
            <person name="Wang X."/>
            <person name="Lian X."/>
            <person name="Zhang Q."/>
        </authorList>
    </citation>
    <scope>NUCLEOTIDE SEQUENCE [LARGE SCALE GENOMIC DNA]</scope>
    <source>
        <strain evidence="4 5">NP-1</strain>
    </source>
</reference>
<keyword evidence="1 4" id="KW-0808">Transferase</keyword>
<evidence type="ECO:0000259" key="3">
    <source>
        <dbReference type="PROSITE" id="PS51186"/>
    </source>
</evidence>
<dbReference type="AlphaFoldDB" id="A0A7D5D6Q9"/>
<dbReference type="InterPro" id="IPR050832">
    <property type="entry name" value="Bact_Acetyltransf"/>
</dbReference>
<dbReference type="EMBL" id="CP056030">
    <property type="protein sequence ID" value="QKZ04759.1"/>
    <property type="molecule type" value="Genomic_DNA"/>
</dbReference>
<dbReference type="PANTHER" id="PTHR43877">
    <property type="entry name" value="AMINOALKYLPHOSPHONATE N-ACETYLTRANSFERASE-RELATED-RELATED"/>
    <property type="match status" value="1"/>
</dbReference>
<dbReference type="Gene3D" id="3.40.630.30">
    <property type="match status" value="1"/>
</dbReference>
<dbReference type="GO" id="GO:0016747">
    <property type="term" value="F:acyltransferase activity, transferring groups other than amino-acyl groups"/>
    <property type="evidence" value="ECO:0007669"/>
    <property type="project" value="InterPro"/>
</dbReference>
<keyword evidence="2" id="KW-0012">Acyltransferase</keyword>
<dbReference type="KEGG" id="pez:HWQ56_13570"/>
<dbReference type="RefSeq" id="WP_176570819.1">
    <property type="nucleotide sequence ID" value="NZ_CP056030.1"/>
</dbReference>
<protein>
    <submittedName>
        <fullName evidence="4">GNAT family N-acetyltransferase</fullName>
    </submittedName>
</protein>
<organism evidence="4 5">
    <name type="scientific">Pseudomonas eucalypticola</name>
    <dbReference type="NCBI Taxonomy" id="2599595"/>
    <lineage>
        <taxon>Bacteria</taxon>
        <taxon>Pseudomonadati</taxon>
        <taxon>Pseudomonadota</taxon>
        <taxon>Gammaproteobacteria</taxon>
        <taxon>Pseudomonadales</taxon>
        <taxon>Pseudomonadaceae</taxon>
        <taxon>Pseudomonas</taxon>
    </lineage>
</organism>
<evidence type="ECO:0000313" key="5">
    <source>
        <dbReference type="Proteomes" id="UP000509568"/>
    </source>
</evidence>
<gene>
    <name evidence="4" type="ORF">HWQ56_13570</name>
</gene>
<dbReference type="SUPFAM" id="SSF55729">
    <property type="entry name" value="Acyl-CoA N-acyltransferases (Nat)"/>
    <property type="match status" value="1"/>
</dbReference>
<dbReference type="PROSITE" id="PS51186">
    <property type="entry name" value="GNAT"/>
    <property type="match status" value="1"/>
</dbReference>
<evidence type="ECO:0000313" key="4">
    <source>
        <dbReference type="EMBL" id="QKZ04759.1"/>
    </source>
</evidence>